<reference evidence="1" key="1">
    <citation type="submission" date="2022-03" db="EMBL/GenBank/DDBJ databases">
        <title>Genomic analyses of argali, domestic sheep and their hybrids provide insights into chromosomal evolution, heterosis and genetic basis of agronomic traits.</title>
        <authorList>
            <person name="Li M."/>
        </authorList>
    </citation>
    <scope>NUCLEOTIDE SEQUENCE</scope>
    <source>
        <strain evidence="1">F1 hybrid</strain>
    </source>
</reference>
<comment type="caution">
    <text evidence="1">The sequence shown here is derived from an EMBL/GenBank/DDBJ whole genome shotgun (WGS) entry which is preliminary data.</text>
</comment>
<proteinExistence type="predicted"/>
<evidence type="ECO:0000313" key="2">
    <source>
        <dbReference type="Proteomes" id="UP001057279"/>
    </source>
</evidence>
<accession>A0ACB9UXK1</accession>
<protein>
    <submittedName>
        <fullName evidence="1">Uncharacterized protein</fullName>
    </submittedName>
</protein>
<gene>
    <name evidence="1" type="ORF">MJG53_009698</name>
</gene>
<keyword evidence="2" id="KW-1185">Reference proteome</keyword>
<sequence length="146" mass="14808">MEGHCGGSGKVTSESPPAEDCRARPLTALPVALLTPGPRPLAGSRTPSEHHGVARTQAPLPGALVESARPPVRPHCLSALCLIPPWGTDAKAGLNQLPVFLSVSESASQGASPGGVWQPVAGGARGPDERPASALCLCSPGLHPLR</sequence>
<dbReference type="EMBL" id="CM043034">
    <property type="protein sequence ID" value="KAI4582173.1"/>
    <property type="molecule type" value="Genomic_DNA"/>
</dbReference>
<name>A0ACB9UXK1_9CETA</name>
<evidence type="ECO:0000313" key="1">
    <source>
        <dbReference type="EMBL" id="KAI4582173.1"/>
    </source>
</evidence>
<organism evidence="1 2">
    <name type="scientific">Ovis ammon polii x Ovis aries</name>
    <dbReference type="NCBI Taxonomy" id="2918886"/>
    <lineage>
        <taxon>Eukaryota</taxon>
        <taxon>Metazoa</taxon>
        <taxon>Chordata</taxon>
        <taxon>Craniata</taxon>
        <taxon>Vertebrata</taxon>
        <taxon>Euteleostomi</taxon>
        <taxon>Mammalia</taxon>
        <taxon>Eutheria</taxon>
        <taxon>Laurasiatheria</taxon>
        <taxon>Artiodactyla</taxon>
        <taxon>Ruminantia</taxon>
        <taxon>Pecora</taxon>
        <taxon>Bovidae</taxon>
        <taxon>Caprinae</taxon>
        <taxon>Ovis</taxon>
    </lineage>
</organism>
<dbReference type="Proteomes" id="UP001057279">
    <property type="component" value="Linkage Group LG09"/>
</dbReference>